<sequence length="127" mass="14012">MHAREKHDNKKRAARVSDGEGRGSFKKLGRCVLGSKPLGTGDACRKGWIGQREKDVLEGGGGFGSLTKTPETFLGRGEKARHQSWGGENERSKGTVDLRPGQEISTFRVLVGGWERWGWMQDRTGQS</sequence>
<evidence type="ECO:0000313" key="3">
    <source>
        <dbReference type="Proteomes" id="UP000053958"/>
    </source>
</evidence>
<dbReference type="RefSeq" id="XP_013329410.1">
    <property type="nucleotide sequence ID" value="XM_013473956.1"/>
</dbReference>
<comment type="caution">
    <text evidence="2">The sequence shown here is derived from an EMBL/GenBank/DDBJ whole genome shotgun (WGS) entry which is preliminary data.</text>
</comment>
<organism evidence="2 3">
    <name type="scientific">Rasamsonia emersonii (strain ATCC 16479 / CBS 393.64 / IMI 116815)</name>
    <dbReference type="NCBI Taxonomy" id="1408163"/>
    <lineage>
        <taxon>Eukaryota</taxon>
        <taxon>Fungi</taxon>
        <taxon>Dikarya</taxon>
        <taxon>Ascomycota</taxon>
        <taxon>Pezizomycotina</taxon>
        <taxon>Eurotiomycetes</taxon>
        <taxon>Eurotiomycetidae</taxon>
        <taxon>Eurotiales</taxon>
        <taxon>Trichocomaceae</taxon>
        <taxon>Rasamsonia</taxon>
    </lineage>
</organism>
<dbReference type="GeneID" id="25315533"/>
<feature type="region of interest" description="Disordered" evidence="1">
    <location>
        <begin position="1"/>
        <end position="26"/>
    </location>
</feature>
<protein>
    <submittedName>
        <fullName evidence="2">Uncharacterized protein</fullName>
    </submittedName>
</protein>
<reference evidence="2 3" key="1">
    <citation type="submission" date="2015-04" db="EMBL/GenBank/DDBJ databases">
        <authorList>
            <person name="Heijne W.H."/>
            <person name="Fedorova N.D."/>
            <person name="Nierman W.C."/>
            <person name="Vollebregt A.W."/>
            <person name="Zhao Z."/>
            <person name="Wu L."/>
            <person name="Kumar M."/>
            <person name="Stam H."/>
            <person name="van den Berg M.A."/>
            <person name="Pel H.J."/>
        </authorList>
    </citation>
    <scope>NUCLEOTIDE SEQUENCE [LARGE SCALE GENOMIC DNA]</scope>
    <source>
        <strain evidence="2 3">CBS 393.64</strain>
    </source>
</reference>
<dbReference type="Proteomes" id="UP000053958">
    <property type="component" value="Unassembled WGS sequence"/>
</dbReference>
<name>A0A0F4YYV1_RASE3</name>
<evidence type="ECO:0000256" key="1">
    <source>
        <dbReference type="SAM" id="MobiDB-lite"/>
    </source>
</evidence>
<dbReference type="EMBL" id="LASV01000125">
    <property type="protein sequence ID" value="KKA22798.1"/>
    <property type="molecule type" value="Genomic_DNA"/>
</dbReference>
<dbReference type="AlphaFoldDB" id="A0A0F4YYV1"/>
<gene>
    <name evidence="2" type="ORF">T310_3183</name>
</gene>
<proteinExistence type="predicted"/>
<feature type="region of interest" description="Disordered" evidence="1">
    <location>
        <begin position="59"/>
        <end position="99"/>
    </location>
</feature>
<keyword evidence="3" id="KW-1185">Reference proteome</keyword>
<accession>A0A0F4YYV1</accession>
<evidence type="ECO:0000313" key="2">
    <source>
        <dbReference type="EMBL" id="KKA22798.1"/>
    </source>
</evidence>